<dbReference type="EMBL" id="ACRF02000015">
    <property type="protein sequence ID" value="EEW93269.1"/>
    <property type="molecule type" value="Genomic_DNA"/>
</dbReference>
<dbReference type="RefSeq" id="WP_006702424.1">
    <property type="nucleotide sequence ID" value="NZ_KI391971.1"/>
</dbReference>
<feature type="transmembrane region" description="Helical" evidence="1">
    <location>
        <begin position="181"/>
        <end position="201"/>
    </location>
</feature>
<keyword evidence="1" id="KW-0812">Transmembrane</keyword>
<dbReference type="PANTHER" id="PTHR36111:SF2">
    <property type="entry name" value="INNER MEMBRANE PROTEIN"/>
    <property type="match status" value="1"/>
</dbReference>
<keyword evidence="1" id="KW-0472">Membrane</keyword>
<proteinExistence type="predicted"/>
<dbReference type="Pfam" id="PF04474">
    <property type="entry name" value="DUF554"/>
    <property type="match status" value="1"/>
</dbReference>
<accession>D0BJL6</accession>
<feature type="transmembrane region" description="Helical" evidence="1">
    <location>
        <begin position="208"/>
        <end position="228"/>
    </location>
</feature>
<dbReference type="AlphaFoldDB" id="D0BJL6"/>
<evidence type="ECO:0000313" key="2">
    <source>
        <dbReference type="EMBL" id="EEW93269.1"/>
    </source>
</evidence>
<dbReference type="eggNOG" id="COG1811">
    <property type="taxonomic scope" value="Bacteria"/>
</dbReference>
<gene>
    <name evidence="2" type="ORF">HMPREF0446_00151</name>
</gene>
<evidence type="ECO:0000313" key="3">
    <source>
        <dbReference type="Proteomes" id="UP000002939"/>
    </source>
</evidence>
<evidence type="ECO:0008006" key="4">
    <source>
        <dbReference type="Google" id="ProtNLM"/>
    </source>
</evidence>
<comment type="caution">
    <text evidence="2">The sequence shown here is derived from an EMBL/GenBank/DDBJ whole genome shotgun (WGS) entry which is preliminary data.</text>
</comment>
<protein>
    <recommendedName>
        <fullName evidence="4">DUF554 domain-containing protein</fullName>
    </recommendedName>
</protein>
<dbReference type="HOGENOM" id="CLU_091659_0_0_9"/>
<reference evidence="2" key="2">
    <citation type="submission" date="2011-10" db="EMBL/GenBank/DDBJ databases">
        <title>The Genome Sequence of Granulicatella elegans ATCC 700633.</title>
        <authorList>
            <consortium name="The Broad Institute Genome Sequencing Platform"/>
            <consortium name="The Broad Institute Genome Sequencing Center for Infectious Disease"/>
            <person name="Earl A."/>
            <person name="Ward D."/>
            <person name="Feldgarden M."/>
            <person name="Gevers D."/>
            <person name="Sibley C.D."/>
            <person name="Field T.R."/>
            <person name="Grinwis M."/>
            <person name="Eshaghurshan C.S."/>
            <person name="Surette M.G."/>
            <person name="Young S.K."/>
            <person name="Zeng Q."/>
            <person name="Gargeya S."/>
            <person name="Fitzgerald M."/>
            <person name="Haas B."/>
            <person name="Abouelleil A."/>
            <person name="Alvarado L."/>
            <person name="Arachchi H.M."/>
            <person name="Berlin A."/>
            <person name="Brown A."/>
            <person name="Chapman S.B."/>
            <person name="Chen Z."/>
            <person name="Dunbar C."/>
            <person name="Freedman E."/>
            <person name="Gearin G."/>
            <person name="Goldberg J."/>
            <person name="Griggs A."/>
            <person name="Gujja S."/>
            <person name="Heiman D."/>
            <person name="Howarth C."/>
            <person name="Larson L."/>
            <person name="Lui A."/>
            <person name="MacDonald P.J.P."/>
            <person name="Montmayeur A."/>
            <person name="Murphy C."/>
            <person name="Neiman D."/>
            <person name="Pearson M."/>
            <person name="Priest M."/>
            <person name="Roberts A."/>
            <person name="Saif S."/>
            <person name="Shea T."/>
            <person name="Shenoy N."/>
            <person name="Sisk P."/>
            <person name="Stolte C."/>
            <person name="Sykes S."/>
            <person name="Wortman J."/>
            <person name="Nusbaum C."/>
            <person name="Birren B."/>
        </authorList>
    </citation>
    <scope>NUCLEOTIDE SEQUENCE [LARGE SCALE GENOMIC DNA]</scope>
    <source>
        <strain evidence="2">ATCC 700633</strain>
    </source>
</reference>
<feature type="transmembrane region" description="Helical" evidence="1">
    <location>
        <begin position="101"/>
        <end position="123"/>
    </location>
</feature>
<evidence type="ECO:0000256" key="1">
    <source>
        <dbReference type="SAM" id="Phobius"/>
    </source>
</evidence>
<dbReference type="Proteomes" id="UP000002939">
    <property type="component" value="Unassembled WGS sequence"/>
</dbReference>
<dbReference type="OrthoDB" id="9797976at2"/>
<feature type="transmembrane region" description="Helical" evidence="1">
    <location>
        <begin position="36"/>
        <end position="63"/>
    </location>
</feature>
<dbReference type="PANTHER" id="PTHR36111">
    <property type="entry name" value="INNER MEMBRANE PROTEIN-RELATED"/>
    <property type="match status" value="1"/>
</dbReference>
<keyword evidence="3" id="KW-1185">Reference proteome</keyword>
<name>D0BJL6_9LACT</name>
<feature type="transmembrane region" description="Helical" evidence="1">
    <location>
        <begin position="6"/>
        <end position="24"/>
    </location>
</feature>
<organism evidence="2 3">
    <name type="scientific">Granulicatella elegans ATCC 700633</name>
    <dbReference type="NCBI Taxonomy" id="626369"/>
    <lineage>
        <taxon>Bacteria</taxon>
        <taxon>Bacillati</taxon>
        <taxon>Bacillota</taxon>
        <taxon>Bacilli</taxon>
        <taxon>Lactobacillales</taxon>
        <taxon>Carnobacteriaceae</taxon>
        <taxon>Granulicatella</taxon>
    </lineage>
</organism>
<keyword evidence="1" id="KW-1133">Transmembrane helix</keyword>
<dbReference type="InterPro" id="IPR007563">
    <property type="entry name" value="DUF554"/>
</dbReference>
<reference evidence="2" key="1">
    <citation type="submission" date="2009-09" db="EMBL/GenBank/DDBJ databases">
        <authorList>
            <consortium name="The Broad Institute Genome Sequencing Platform"/>
            <person name="Ward D."/>
            <person name="Feldgarden M."/>
            <person name="Earl A."/>
            <person name="Young S.K."/>
            <person name="Zeng Q."/>
            <person name="Koehrsen M."/>
            <person name="Alvarado L."/>
            <person name="Berlin A."/>
            <person name="Bochicchio J."/>
            <person name="Borenstein D."/>
            <person name="Chapman S.B."/>
            <person name="Chen Z."/>
            <person name="Engels R."/>
            <person name="Freedman E."/>
            <person name="Gellesch M."/>
            <person name="Goldberg J."/>
            <person name="Griggs A."/>
            <person name="Gujja S."/>
            <person name="Heilman E."/>
            <person name="Heiman D."/>
            <person name="Hepburn T."/>
            <person name="Howarth C."/>
            <person name="Jen D."/>
            <person name="Larson L."/>
            <person name="Lewis B."/>
            <person name="Mehta T."/>
            <person name="Park D."/>
            <person name="Pearson M."/>
            <person name="Roberts A."/>
            <person name="Saif S."/>
            <person name="Shea T."/>
            <person name="Shenoy N."/>
            <person name="Sisk P."/>
            <person name="Stolte C."/>
            <person name="Sykes S."/>
            <person name="Thomson T."/>
            <person name="Walk T."/>
            <person name="White J."/>
            <person name="Yandava C."/>
            <person name="Sibley C.D."/>
            <person name="Field T.R."/>
            <person name="Grinwis M."/>
            <person name="Eshaghurshan C.S."/>
            <person name="Surette M.G."/>
            <person name="Haas B."/>
            <person name="Nusbaum C."/>
            <person name="Birren B."/>
        </authorList>
    </citation>
    <scope>NUCLEOTIDE SEQUENCE [LARGE SCALE GENOMIC DNA]</scope>
    <source>
        <strain evidence="2">ATCC 700633</strain>
    </source>
</reference>
<sequence>MGVIINVIAIVIGTMIGLFLKRGMSEKMSSHIMQGLALITFIIGLKGALVDQDMILLIVSISLGGYLGEMMQLEENIRKFAEWVQDKLSKEGSQNQLAEGFVSAVLIFCVGAMAVMGSLEAGLRNNHGILITKALIDGFASIILTTTKGAGVMLSALAILLYEGGMMVLAQFVAPYLSESIVYAMSAVGSLLLVALGLNLLELTKIKVMNFLPAMFLPIVLIPLFSLIRG</sequence>
<feature type="transmembrane region" description="Helical" evidence="1">
    <location>
        <begin position="135"/>
        <end position="161"/>
    </location>
</feature>